<dbReference type="SUPFAM" id="SSF63829">
    <property type="entry name" value="Calcium-dependent phosphotriesterase"/>
    <property type="match status" value="2"/>
</dbReference>
<evidence type="ECO:0000313" key="2">
    <source>
        <dbReference type="EMBL" id="GEO05327.1"/>
    </source>
</evidence>
<dbReference type="EMBL" id="BJYS01000022">
    <property type="protein sequence ID" value="GEO05327.1"/>
    <property type="molecule type" value="Genomic_DNA"/>
</dbReference>
<protein>
    <submittedName>
        <fullName evidence="2">ABC transporter substrate-binding protein</fullName>
    </submittedName>
</protein>
<dbReference type="Pfam" id="PF21544">
    <property type="entry name" value="PorZ_N_b_propeller"/>
    <property type="match status" value="1"/>
</dbReference>
<dbReference type="InterPro" id="IPR015943">
    <property type="entry name" value="WD40/YVTN_repeat-like_dom_sf"/>
</dbReference>
<gene>
    <name evidence="2" type="ORF">AAE02nite_29910</name>
</gene>
<name>A0A512B0K9_9BACT</name>
<dbReference type="SUPFAM" id="SSF50998">
    <property type="entry name" value="Quinoprotein alcohol dehydrogenase-like"/>
    <property type="match status" value="1"/>
</dbReference>
<organism evidence="2 3">
    <name type="scientific">Adhaeribacter aerolatus</name>
    <dbReference type="NCBI Taxonomy" id="670289"/>
    <lineage>
        <taxon>Bacteria</taxon>
        <taxon>Pseudomonadati</taxon>
        <taxon>Bacteroidota</taxon>
        <taxon>Cytophagia</taxon>
        <taxon>Cytophagales</taxon>
        <taxon>Hymenobacteraceae</taxon>
        <taxon>Adhaeribacter</taxon>
    </lineage>
</organism>
<evidence type="ECO:0000313" key="3">
    <source>
        <dbReference type="Proteomes" id="UP000321532"/>
    </source>
</evidence>
<dbReference type="Proteomes" id="UP000321532">
    <property type="component" value="Unassembled WGS sequence"/>
</dbReference>
<dbReference type="InterPro" id="IPR011047">
    <property type="entry name" value="Quinoprotein_ADH-like_sf"/>
</dbReference>
<feature type="domain" description="PorZ N-terminal beta-propeller" evidence="1">
    <location>
        <begin position="54"/>
        <end position="211"/>
    </location>
</feature>
<sequence>MPVKVILILLLGVAAWLSSGLALLAQSSNLLLGHWQMHQPNQQAKVVAAAEDKIYCATEDGFFYYDKTYNQLKTLSKVDGFSDVNISTLAYEPQTKTLIIAYQNTNIDLLQDGEIININAILRKQLPQEKYIYHIMLADKQAYLSCSFGVVLLDLVKHEINETYSNLGPNGAPVAVFASTILHDSLYLATANGMMAARRSNNNLLDFHNWKTFTPADGLPVTHNPDFRQVTTFNNKIFAAVNNDAVYLYNGSRWQKTIINLQNKQLHQLTAYPDFLLLANGEQLLLLDKNNNLTTKAAPGLQNPRYAVPEAGNTFWIADYQKGLVKLTGATTEILIPNGPLFSTGFRMYADSKNVYVVNGAYDETYKPQESQQGFEVLNARQWKSFNSFIYPDVKQYPLVQDLVGVVRNPVNQKLYLASYGDGLLEWEDLGKYKLYHSANSPLLRASPGNEHSIFLTDLTSDADGNIWVVNRHQNANAPGLHVLRMDGSWNSFSFPGFPDSGNLERIIIDNNGYKWMTVSKNNQNSGGILVYDEIKNAYRHLITAPAMGNLPGSAIYALVKDKHGYVWAGTDKGVAVFYEPENIFTANTIAATIPVLNRRPLLVNQLVRAIAVDGGNRKWVGTDNGLWLLSEAGETVVAHYTTENSPLPADKIQDITVNHSTGEVFISTPNGLISVRGTATETTGKPDCASVYPNPVRPGYTGLVGISGLPNNALVKITDTAGNLVYQAHATGGTLAWDLRDGNGKRVKSGVYLAFSASANGKQSCTSKIAVIGQ</sequence>
<dbReference type="AlphaFoldDB" id="A0A512B0K9"/>
<dbReference type="OrthoDB" id="9807410at2"/>
<dbReference type="InterPro" id="IPR011110">
    <property type="entry name" value="Reg_prop"/>
</dbReference>
<dbReference type="RefSeq" id="WP_146899050.1">
    <property type="nucleotide sequence ID" value="NZ_BJYS01000022.1"/>
</dbReference>
<proteinExistence type="predicted"/>
<keyword evidence="3" id="KW-1185">Reference proteome</keyword>
<evidence type="ECO:0000259" key="1">
    <source>
        <dbReference type="Pfam" id="PF21544"/>
    </source>
</evidence>
<dbReference type="Gene3D" id="2.60.40.4070">
    <property type="match status" value="1"/>
</dbReference>
<reference evidence="2 3" key="1">
    <citation type="submission" date="2019-07" db="EMBL/GenBank/DDBJ databases">
        <title>Whole genome shotgun sequence of Adhaeribacter aerolatus NBRC 106133.</title>
        <authorList>
            <person name="Hosoyama A."/>
            <person name="Uohara A."/>
            <person name="Ohji S."/>
            <person name="Ichikawa N."/>
        </authorList>
    </citation>
    <scope>NUCLEOTIDE SEQUENCE [LARGE SCALE GENOMIC DNA]</scope>
    <source>
        <strain evidence="2 3">NBRC 106133</strain>
    </source>
</reference>
<dbReference type="Gene3D" id="2.130.10.10">
    <property type="entry name" value="YVTN repeat-like/Quinoprotein amine dehydrogenase"/>
    <property type="match status" value="2"/>
</dbReference>
<comment type="caution">
    <text evidence="2">The sequence shown here is derived from an EMBL/GenBank/DDBJ whole genome shotgun (WGS) entry which is preliminary data.</text>
</comment>
<accession>A0A512B0K9</accession>
<dbReference type="InterPro" id="IPR048954">
    <property type="entry name" value="PorZ_N"/>
</dbReference>
<dbReference type="Pfam" id="PF07494">
    <property type="entry name" value="Reg_prop"/>
    <property type="match status" value="1"/>
</dbReference>